<accession>A0A0D2A9Q2</accession>
<dbReference type="HOGENOM" id="CLU_1627053_0_0_1"/>
<gene>
    <name evidence="1" type="ORF">PV06_10690</name>
</gene>
<protein>
    <submittedName>
        <fullName evidence="1">Uncharacterized protein</fullName>
    </submittedName>
</protein>
<proteinExistence type="predicted"/>
<dbReference type="AlphaFoldDB" id="A0A0D2A9Q2"/>
<dbReference type="GeneID" id="27362764"/>
<name>A0A0D2A9Q2_9EURO</name>
<evidence type="ECO:0000313" key="2">
    <source>
        <dbReference type="Proteomes" id="UP000053342"/>
    </source>
</evidence>
<keyword evidence="2" id="KW-1185">Reference proteome</keyword>
<evidence type="ECO:0000313" key="1">
    <source>
        <dbReference type="EMBL" id="KIW37061.1"/>
    </source>
</evidence>
<organism evidence="1 2">
    <name type="scientific">Exophiala oligosperma</name>
    <dbReference type="NCBI Taxonomy" id="215243"/>
    <lineage>
        <taxon>Eukaryota</taxon>
        <taxon>Fungi</taxon>
        <taxon>Dikarya</taxon>
        <taxon>Ascomycota</taxon>
        <taxon>Pezizomycotina</taxon>
        <taxon>Eurotiomycetes</taxon>
        <taxon>Chaetothyriomycetidae</taxon>
        <taxon>Chaetothyriales</taxon>
        <taxon>Herpotrichiellaceae</taxon>
        <taxon>Exophiala</taxon>
    </lineage>
</organism>
<reference evidence="1 2" key="1">
    <citation type="submission" date="2015-01" db="EMBL/GenBank/DDBJ databases">
        <title>The Genome Sequence of Exophiala oligosperma CBS72588.</title>
        <authorList>
            <consortium name="The Broad Institute Genomics Platform"/>
            <person name="Cuomo C."/>
            <person name="de Hoog S."/>
            <person name="Gorbushina A."/>
            <person name="Stielow B."/>
            <person name="Teixiera M."/>
            <person name="Abouelleil A."/>
            <person name="Chapman S.B."/>
            <person name="Priest M."/>
            <person name="Young S.K."/>
            <person name="Wortman J."/>
            <person name="Nusbaum C."/>
            <person name="Birren B."/>
        </authorList>
    </citation>
    <scope>NUCLEOTIDE SEQUENCE [LARGE SCALE GENOMIC DNA]</scope>
    <source>
        <strain evidence="1 2">CBS 72588</strain>
    </source>
</reference>
<dbReference type="RefSeq" id="XP_016257277.1">
    <property type="nucleotide sequence ID" value="XM_016412263.1"/>
</dbReference>
<sequence>MGLKFPNPHWHCLDPCLLVARHAYRLKPGSIIWVGPFMFVIPQRLLWVSQWEIPSVIVNSHPIYRQTMKTSRSLISIRHCPRFPSRAGDLSHYNHLQRAQDGVLGIRLVFHAVQHSPSLLKAPLNWREVSRSPTSALRTKLYLLPPPIAIRNRYTVPLQKAHN</sequence>
<dbReference type="Proteomes" id="UP000053342">
    <property type="component" value="Unassembled WGS sequence"/>
</dbReference>
<dbReference type="VEuPathDB" id="FungiDB:PV06_10690"/>
<dbReference type="EMBL" id="KN847346">
    <property type="protein sequence ID" value="KIW37061.1"/>
    <property type="molecule type" value="Genomic_DNA"/>
</dbReference>